<protein>
    <submittedName>
        <fullName evidence="6">Iron uptake system component EfeO</fullName>
    </submittedName>
</protein>
<name>A0A841F7A0_9ACTN</name>
<sequence length="382" mass="40424">MNAPHNRLMIGGALAATVALALAGCGGDDAGGGETPAGNEIAVTATDTECTLSKTDLTTGNYTFAVENKGTQVTEFYVYGPDDLIVGEVENIAPGLSRKLTVPLKSGSYQGTCKPGMVGDGIRQTLTVTGDDAAAADDAELAAAVATYKQYVATQADELVTLTGQFTEAVKKGDADEAKRLFPLAREPWERIEPVAEIFGDLDPIIDGREGDVPEGGEFTGFHKLEKDLWETKDISKSGEMADKLLTDVKEIAEKAKGAELTAAQVGNGAKELLDEVASTKMTGEEDEFSHTDLWDFNANISGAQQAIEALRPVLAARDAAFLGTLDTAFKNVNDTLAQHRKGDGWKLHTELTDADLKELSDVINALAEPLSHVGAKVLPTQ</sequence>
<feature type="signal peptide" evidence="4">
    <location>
        <begin position="1"/>
        <end position="23"/>
    </location>
</feature>
<reference evidence="6 7" key="1">
    <citation type="submission" date="2020-08" db="EMBL/GenBank/DDBJ databases">
        <title>Genomic Encyclopedia of Type Strains, Phase IV (KMG-IV): sequencing the most valuable type-strain genomes for metagenomic binning, comparative biology and taxonomic classification.</title>
        <authorList>
            <person name="Goeker M."/>
        </authorList>
    </citation>
    <scope>NUCLEOTIDE SEQUENCE [LARGE SCALE GENOMIC DNA]</scope>
    <source>
        <strain evidence="6 7">YIM 65646</strain>
    </source>
</reference>
<dbReference type="PANTHER" id="PTHR39192">
    <property type="entry name" value="IRON UPTAKE SYSTEM COMPONENT EFEO"/>
    <property type="match status" value="1"/>
</dbReference>
<dbReference type="PANTHER" id="PTHR39192:SF1">
    <property type="entry name" value="IRON UPTAKE SYSTEM COMPONENT EFEO"/>
    <property type="match status" value="1"/>
</dbReference>
<evidence type="ECO:0000313" key="6">
    <source>
        <dbReference type="EMBL" id="MBB6032891.1"/>
    </source>
</evidence>
<dbReference type="InterPro" id="IPR038352">
    <property type="entry name" value="Imelysin_sf"/>
</dbReference>
<dbReference type="InterPro" id="IPR034981">
    <property type="entry name" value="Imelysin-like_EfeO/Algp7"/>
</dbReference>
<dbReference type="Gene3D" id="1.20.1420.20">
    <property type="entry name" value="M75 peptidase, HXXE motif"/>
    <property type="match status" value="1"/>
</dbReference>
<evidence type="ECO:0000259" key="5">
    <source>
        <dbReference type="Pfam" id="PF09375"/>
    </source>
</evidence>
<dbReference type="InterPro" id="IPR053377">
    <property type="entry name" value="Iron_uptake_EfeM/EfeO"/>
</dbReference>
<evidence type="ECO:0000313" key="7">
    <source>
        <dbReference type="Proteomes" id="UP000548476"/>
    </source>
</evidence>
<comment type="caution">
    <text evidence="6">The sequence shown here is derived from an EMBL/GenBank/DDBJ whole genome shotgun (WGS) entry which is preliminary data.</text>
</comment>
<evidence type="ECO:0000256" key="1">
    <source>
        <dbReference type="ARBA" id="ARBA00004196"/>
    </source>
</evidence>
<feature type="chain" id="PRO_5038679289" evidence="4">
    <location>
        <begin position="24"/>
        <end position="382"/>
    </location>
</feature>
<keyword evidence="7" id="KW-1185">Reference proteome</keyword>
<dbReference type="RefSeq" id="WP_184785825.1">
    <property type="nucleotide sequence ID" value="NZ_BONT01000020.1"/>
</dbReference>
<dbReference type="InterPro" id="IPR018976">
    <property type="entry name" value="Imelysin-like"/>
</dbReference>
<accession>A0A841F7A0</accession>
<dbReference type="NCBIfam" id="NF041757">
    <property type="entry name" value="EfeO"/>
    <property type="match status" value="1"/>
</dbReference>
<comment type="similarity">
    <text evidence="2">Belongs to the EfeM/EfeO family.</text>
</comment>
<dbReference type="GO" id="GO:0030313">
    <property type="term" value="C:cell envelope"/>
    <property type="evidence" value="ECO:0007669"/>
    <property type="project" value="UniProtKB-SubCell"/>
</dbReference>
<dbReference type="Proteomes" id="UP000548476">
    <property type="component" value="Unassembled WGS sequence"/>
</dbReference>
<dbReference type="CDD" id="cd14656">
    <property type="entry name" value="Imelysin-like_EfeO"/>
    <property type="match status" value="1"/>
</dbReference>
<dbReference type="PROSITE" id="PS51257">
    <property type="entry name" value="PROKAR_LIPOPROTEIN"/>
    <property type="match status" value="1"/>
</dbReference>
<gene>
    <name evidence="6" type="ORF">HNR73_000738</name>
</gene>
<dbReference type="Pfam" id="PF09375">
    <property type="entry name" value="Peptidase_M75"/>
    <property type="match status" value="1"/>
</dbReference>
<proteinExistence type="inferred from homology"/>
<dbReference type="EMBL" id="JACHGT010000002">
    <property type="protein sequence ID" value="MBB6032891.1"/>
    <property type="molecule type" value="Genomic_DNA"/>
</dbReference>
<comment type="subcellular location">
    <subcellularLocation>
        <location evidence="1">Cell envelope</location>
    </subcellularLocation>
</comment>
<dbReference type="InterPro" id="IPR050894">
    <property type="entry name" value="EfeM/EfeO_iron_uptake"/>
</dbReference>
<keyword evidence="3 4" id="KW-0732">Signal</keyword>
<feature type="domain" description="Imelysin-like" evidence="5">
    <location>
        <begin position="144"/>
        <end position="373"/>
    </location>
</feature>
<dbReference type="NCBIfam" id="NF007697">
    <property type="entry name" value="PRK10378.1"/>
    <property type="match status" value="1"/>
</dbReference>
<evidence type="ECO:0000256" key="3">
    <source>
        <dbReference type="ARBA" id="ARBA00022729"/>
    </source>
</evidence>
<organism evidence="6 7">
    <name type="scientific">Phytomonospora endophytica</name>
    <dbReference type="NCBI Taxonomy" id="714109"/>
    <lineage>
        <taxon>Bacteria</taxon>
        <taxon>Bacillati</taxon>
        <taxon>Actinomycetota</taxon>
        <taxon>Actinomycetes</taxon>
        <taxon>Micromonosporales</taxon>
        <taxon>Micromonosporaceae</taxon>
        <taxon>Phytomonospora</taxon>
    </lineage>
</organism>
<evidence type="ECO:0000256" key="2">
    <source>
        <dbReference type="ARBA" id="ARBA00005989"/>
    </source>
</evidence>
<dbReference type="AlphaFoldDB" id="A0A841F7A0"/>
<evidence type="ECO:0000256" key="4">
    <source>
        <dbReference type="SAM" id="SignalP"/>
    </source>
</evidence>